<evidence type="ECO:0000313" key="1">
    <source>
        <dbReference type="EMBL" id="AEO07263.1"/>
    </source>
</evidence>
<dbReference type="KEGG" id="lmt:LMRG_01555"/>
<dbReference type="RefSeq" id="WP_003733956.1">
    <property type="nucleotide sequence ID" value="NC_017544.1"/>
</dbReference>
<dbReference type="Proteomes" id="UP000001288">
    <property type="component" value="Chromosome"/>
</dbReference>
<protein>
    <submittedName>
        <fullName evidence="1">Gp26</fullName>
    </submittedName>
</protein>
<proteinExistence type="predicted"/>
<dbReference type="EMBL" id="CP002002">
    <property type="protein sequence ID" value="AEO07263.1"/>
    <property type="molecule type" value="Genomic_DNA"/>
</dbReference>
<dbReference type="SMR" id="A0A0H3GIH3"/>
<organism evidence="1 2">
    <name type="scientific">Listeria monocytogenes serotype 1/2a (strain 10403S)</name>
    <dbReference type="NCBI Taxonomy" id="393133"/>
    <lineage>
        <taxon>Bacteria</taxon>
        <taxon>Bacillati</taxon>
        <taxon>Bacillota</taxon>
        <taxon>Bacilli</taxon>
        <taxon>Bacillales</taxon>
        <taxon>Listeriaceae</taxon>
        <taxon>Listeria</taxon>
    </lineage>
</organism>
<gene>
    <name evidence="1" type="ordered locus">LMRG_01555</name>
</gene>
<evidence type="ECO:0000313" key="2">
    <source>
        <dbReference type="Proteomes" id="UP000001288"/>
    </source>
</evidence>
<name>A0A0H3GIH3_LISM4</name>
<dbReference type="HOGENOM" id="CLU_2974053_0_0_9"/>
<sequence>MVGVQFKTTIMVDDAKGQKLLGEKFNPTINNISERKAIASIRENFAQIPKMNITNDKR</sequence>
<reference evidence="2" key="1">
    <citation type="submission" date="2010-04" db="EMBL/GenBank/DDBJ databases">
        <title>The genome sequence of Listeria monocytogenes strain 10403S.</title>
        <authorList>
            <consortium name="The Broad Institute Genome Sequencing Platform"/>
            <consortium name="The Broad Institute Genome Sequencing Center for Infectious Disease."/>
            <person name="Borowsky M."/>
            <person name="Borodovsky M."/>
            <person name="Young S.K."/>
            <person name="Zeng Q."/>
            <person name="Koehrsen M."/>
            <person name="Fitzgerald M."/>
            <person name="Wiedmann M."/>
            <person name="Swaminathan B."/>
            <person name="Lauer P."/>
            <person name="Portnoy D."/>
            <person name="Cossart P."/>
            <person name="Buchrieser C."/>
            <person name="Higgins D."/>
            <person name="Abouelleil A."/>
            <person name="Alvarado L."/>
            <person name="Arachchi H.M."/>
            <person name="Berlin A."/>
            <person name="Borenstein D."/>
            <person name="Brown A."/>
            <person name="Chapman S.B."/>
            <person name="Chen Z."/>
            <person name="Dunbar C.D."/>
            <person name="Engels R."/>
            <person name="Freedman E."/>
            <person name="Gearin G."/>
            <person name="Gellesch M."/>
            <person name="Goldberg J."/>
            <person name="Griggs A."/>
            <person name="Gujja S."/>
            <person name="Heilman E."/>
            <person name="Heiman D."/>
            <person name="Howarth C."/>
            <person name="Jen D."/>
            <person name="Larson L."/>
            <person name="Lui A."/>
            <person name="MacDonald J."/>
            <person name="Mehta T."/>
            <person name="Montmayeur A."/>
            <person name="Neiman D."/>
            <person name="Park D."/>
            <person name="Pearson M."/>
            <person name="Priest M."/>
            <person name="Richards J."/>
            <person name="Roberts A."/>
            <person name="Saif S."/>
            <person name="Shea T."/>
            <person name="Shenoy N."/>
            <person name="Sisk P."/>
            <person name="Stolte C."/>
            <person name="Sykes S."/>
            <person name="Walk T."/>
            <person name="White J."/>
            <person name="Yandava C."/>
            <person name="Haas B."/>
            <person name="Nusbaum C."/>
            <person name="Birren B."/>
        </authorList>
    </citation>
    <scope>NUCLEOTIDE SEQUENCE [LARGE SCALE GENOMIC DNA]</scope>
    <source>
        <strain evidence="2">10403S</strain>
    </source>
</reference>
<dbReference type="AlphaFoldDB" id="A0A0H3GIH3"/>
<accession>A0A0H3GIH3</accession>